<keyword evidence="1" id="KW-1133">Transmembrane helix</keyword>
<gene>
    <name evidence="3" type="ORF">FHR75_002203</name>
</gene>
<evidence type="ECO:0000313" key="4">
    <source>
        <dbReference type="Proteomes" id="UP000533269"/>
    </source>
</evidence>
<accession>A0A7W4TM20</accession>
<dbReference type="EMBL" id="JACHVY010000001">
    <property type="protein sequence ID" value="MBB2901415.1"/>
    <property type="molecule type" value="Genomic_DNA"/>
</dbReference>
<evidence type="ECO:0000256" key="2">
    <source>
        <dbReference type="SAM" id="SignalP"/>
    </source>
</evidence>
<keyword evidence="1" id="KW-0812">Transmembrane</keyword>
<keyword evidence="2" id="KW-0732">Signal</keyword>
<feature type="signal peptide" evidence="2">
    <location>
        <begin position="1"/>
        <end position="32"/>
    </location>
</feature>
<dbReference type="RefSeq" id="WP_221183142.1">
    <property type="nucleotide sequence ID" value="NZ_JACHVY010000001.1"/>
</dbReference>
<protein>
    <submittedName>
        <fullName evidence="3">Uncharacterized protein</fullName>
    </submittedName>
</protein>
<evidence type="ECO:0000256" key="1">
    <source>
        <dbReference type="SAM" id="Phobius"/>
    </source>
</evidence>
<dbReference type="Proteomes" id="UP000533269">
    <property type="component" value="Unassembled WGS sequence"/>
</dbReference>
<organism evidence="3 4">
    <name type="scientific">Kineococcus radiotolerans</name>
    <dbReference type="NCBI Taxonomy" id="131568"/>
    <lineage>
        <taxon>Bacteria</taxon>
        <taxon>Bacillati</taxon>
        <taxon>Actinomycetota</taxon>
        <taxon>Actinomycetes</taxon>
        <taxon>Kineosporiales</taxon>
        <taxon>Kineosporiaceae</taxon>
        <taxon>Kineococcus</taxon>
    </lineage>
</organism>
<evidence type="ECO:0000313" key="3">
    <source>
        <dbReference type="EMBL" id="MBB2901415.1"/>
    </source>
</evidence>
<comment type="caution">
    <text evidence="3">The sequence shown here is derived from an EMBL/GenBank/DDBJ whole genome shotgun (WGS) entry which is preliminary data.</text>
</comment>
<name>A0A7W4TM20_KINRA</name>
<proteinExistence type="predicted"/>
<reference evidence="3 4" key="2">
    <citation type="submission" date="2020-08" db="EMBL/GenBank/DDBJ databases">
        <authorList>
            <person name="Partida-Martinez L."/>
            <person name="Huntemann M."/>
            <person name="Clum A."/>
            <person name="Wang J."/>
            <person name="Palaniappan K."/>
            <person name="Ritter S."/>
            <person name="Chen I.-M."/>
            <person name="Stamatis D."/>
            <person name="Reddy T."/>
            <person name="O'Malley R."/>
            <person name="Daum C."/>
            <person name="Shapiro N."/>
            <person name="Ivanova N."/>
            <person name="Kyrpides N."/>
            <person name="Woyke T."/>
        </authorList>
    </citation>
    <scope>NUCLEOTIDE SEQUENCE [LARGE SCALE GENOMIC DNA]</scope>
    <source>
        <strain evidence="3 4">AS2.23</strain>
    </source>
</reference>
<feature type="chain" id="PRO_5038864544" evidence="2">
    <location>
        <begin position="33"/>
        <end position="137"/>
    </location>
</feature>
<dbReference type="AlphaFoldDB" id="A0A7W4TM20"/>
<sequence>MRDRRTAWIAFRAWRNLPVSVLALLWARAHHADITLGPDLFVECSGMPRGSYGRGGTTVGNVWLHGGLGGERRRRHELRHADQYALLGTVPFLALYGLNALVTANRPHRNVFERWAGLEDGGYRPPRPPARPADPPR</sequence>
<reference evidence="3 4" key="1">
    <citation type="submission" date="2020-08" db="EMBL/GenBank/DDBJ databases">
        <title>The Agave Microbiome: Exploring the role of microbial communities in plant adaptations to desert environments.</title>
        <authorList>
            <person name="Partida-Martinez L.P."/>
        </authorList>
    </citation>
    <scope>NUCLEOTIDE SEQUENCE [LARGE SCALE GENOMIC DNA]</scope>
    <source>
        <strain evidence="3 4">AS2.23</strain>
    </source>
</reference>
<feature type="transmembrane region" description="Helical" evidence="1">
    <location>
        <begin position="84"/>
        <end position="104"/>
    </location>
</feature>
<keyword evidence="1" id="KW-0472">Membrane</keyword>